<dbReference type="SUPFAM" id="SSF52047">
    <property type="entry name" value="RNI-like"/>
    <property type="match status" value="1"/>
</dbReference>
<reference evidence="1 2" key="1">
    <citation type="journal article" date="2018" name="New Phytol.">
        <title>Phylogenomics of Endogonaceae and evolution of mycorrhizas within Mucoromycota.</title>
        <authorList>
            <person name="Chang Y."/>
            <person name="Desiro A."/>
            <person name="Na H."/>
            <person name="Sandor L."/>
            <person name="Lipzen A."/>
            <person name="Clum A."/>
            <person name="Barry K."/>
            <person name="Grigoriev I.V."/>
            <person name="Martin F.M."/>
            <person name="Stajich J.E."/>
            <person name="Smith M.E."/>
            <person name="Bonito G."/>
            <person name="Spatafora J.W."/>
        </authorList>
    </citation>
    <scope>NUCLEOTIDE SEQUENCE [LARGE SCALE GENOMIC DNA]</scope>
    <source>
        <strain evidence="1 2">AD002</strain>
    </source>
</reference>
<evidence type="ECO:0008006" key="3">
    <source>
        <dbReference type="Google" id="ProtNLM"/>
    </source>
</evidence>
<name>A0A433QDD9_9FUNG</name>
<accession>A0A433QDD9</accession>
<keyword evidence="2" id="KW-1185">Reference proteome</keyword>
<evidence type="ECO:0000313" key="2">
    <source>
        <dbReference type="Proteomes" id="UP000274822"/>
    </source>
</evidence>
<sequence length="317" mass="36128">MTFEILAAIFAEEDAIEHHIIRTDLFNCSLICMAGSPTALEDGPHLLRNRWSANVQTRDRINRVSLIRTFTMDASHEHRDILQTIFPALSHHLNHRQLPRPLRKRKEVHDGDLLYFYSDFVLQNLPKSLQSFHCWRSEFASTANSEKFFALPELQELSITNLQMTADALDQGLRTWHPNITYLDIIDTPQFIESSLVQAIAEFYPNLRSLTLGRPQGNVSQSPFSAISDKSLCCLIDSCPHLDTLALINVTNLSNRFHIHCVHARNLQTLQITQHGIQLTGEGVVDMSGWEQCLESIEIQCRISGVKEEVAEMDEEL</sequence>
<proteinExistence type="predicted"/>
<dbReference type="Proteomes" id="UP000274822">
    <property type="component" value="Unassembled WGS sequence"/>
</dbReference>
<gene>
    <name evidence="1" type="ORF">BC938DRAFT_482764</name>
</gene>
<organism evidence="1 2">
    <name type="scientific">Jimgerdemannia flammicorona</name>
    <dbReference type="NCBI Taxonomy" id="994334"/>
    <lineage>
        <taxon>Eukaryota</taxon>
        <taxon>Fungi</taxon>
        <taxon>Fungi incertae sedis</taxon>
        <taxon>Mucoromycota</taxon>
        <taxon>Mucoromycotina</taxon>
        <taxon>Endogonomycetes</taxon>
        <taxon>Endogonales</taxon>
        <taxon>Endogonaceae</taxon>
        <taxon>Jimgerdemannia</taxon>
    </lineage>
</organism>
<protein>
    <recommendedName>
        <fullName evidence="3">F-box domain-containing protein</fullName>
    </recommendedName>
</protein>
<dbReference type="AlphaFoldDB" id="A0A433QDD9"/>
<dbReference type="Gene3D" id="3.80.10.10">
    <property type="entry name" value="Ribonuclease Inhibitor"/>
    <property type="match status" value="1"/>
</dbReference>
<dbReference type="EMBL" id="RBNJ01007807">
    <property type="protein sequence ID" value="RUS27764.1"/>
    <property type="molecule type" value="Genomic_DNA"/>
</dbReference>
<evidence type="ECO:0000313" key="1">
    <source>
        <dbReference type="EMBL" id="RUS27764.1"/>
    </source>
</evidence>
<comment type="caution">
    <text evidence="1">The sequence shown here is derived from an EMBL/GenBank/DDBJ whole genome shotgun (WGS) entry which is preliminary data.</text>
</comment>
<dbReference type="InterPro" id="IPR032675">
    <property type="entry name" value="LRR_dom_sf"/>
</dbReference>